<evidence type="ECO:0000256" key="10">
    <source>
        <dbReference type="SAM" id="Phobius"/>
    </source>
</evidence>
<feature type="domain" description="Sphingolipid delta4-desaturase N-terminal" evidence="11">
    <location>
        <begin position="53"/>
        <end position="91"/>
    </location>
</feature>
<gene>
    <name evidence="12" type="ORF">EWM64_g4427</name>
</gene>
<evidence type="ECO:0000313" key="13">
    <source>
        <dbReference type="Proteomes" id="UP000298061"/>
    </source>
</evidence>
<keyword evidence="6" id="KW-0560">Oxidoreductase</keyword>
<dbReference type="EMBL" id="SFCI01000476">
    <property type="protein sequence ID" value="TFY79579.1"/>
    <property type="molecule type" value="Genomic_DNA"/>
</dbReference>
<evidence type="ECO:0000256" key="3">
    <source>
        <dbReference type="ARBA" id="ARBA00012021"/>
    </source>
</evidence>
<feature type="transmembrane region" description="Helical" evidence="10">
    <location>
        <begin position="155"/>
        <end position="175"/>
    </location>
</feature>
<keyword evidence="8 10" id="KW-0472">Membrane</keyword>
<protein>
    <recommendedName>
        <fullName evidence="3">sphingolipid 4-desaturase</fullName>
        <ecNumber evidence="3">1.14.19.17</ecNumber>
    </recommendedName>
</protein>
<organism evidence="12 13">
    <name type="scientific">Hericium alpestre</name>
    <dbReference type="NCBI Taxonomy" id="135208"/>
    <lineage>
        <taxon>Eukaryota</taxon>
        <taxon>Fungi</taxon>
        <taxon>Dikarya</taxon>
        <taxon>Basidiomycota</taxon>
        <taxon>Agaricomycotina</taxon>
        <taxon>Agaricomycetes</taxon>
        <taxon>Russulales</taxon>
        <taxon>Hericiaceae</taxon>
        <taxon>Hericium</taxon>
    </lineage>
</organism>
<reference evidence="12 13" key="1">
    <citation type="submission" date="2019-02" db="EMBL/GenBank/DDBJ databases">
        <title>Genome sequencing of the rare red list fungi Hericium alpestre (H. flagellum).</title>
        <authorList>
            <person name="Buettner E."/>
            <person name="Kellner H."/>
        </authorList>
    </citation>
    <scope>NUCLEOTIDE SEQUENCE [LARGE SCALE GENOMIC DNA]</scope>
    <source>
        <strain evidence="12 13">DSM 108284</strain>
    </source>
</reference>
<dbReference type="GO" id="GO:0046513">
    <property type="term" value="P:ceramide biosynthetic process"/>
    <property type="evidence" value="ECO:0007669"/>
    <property type="project" value="TreeGrafter"/>
</dbReference>
<dbReference type="STRING" id="135208.A0A4Z0A192"/>
<sequence>MAPSPNIPDEVGALFGGAESLSEGKRYSGDRSPRRTVIANPANPGDVYNVPPKDPNDFLWLMTEEPHRSRRKAIMKAHPEVTKLMGHEPLTKYVALSVVLLQFVTAFLLRHTHPLSWKFLAAAYIIGGTANHNLFLAIHEITHNLAFKGIKANKFLALIVNLPIGIPYAITFKGYHLEHHKYLGEDGVDTDLPTHFELICLNNVLGKVFFCTFQILFYALRPGFVRSQKPTPWHFMSIAIQFLFDYLLVKFVPGGKHMLIYMIMSSFWAGSLHPLAGHFIAEHYLWDGLEQETYSYYGWLNIFAYNVGYHNEHHDFPSIPWTRLPAVRALASEFYDNMPSHPSWPMITVNFIRDKNVGIFARVKRPTRAVRDAALKIELDGGCADVNDDSRPCCSEPEKEGARRRK</sequence>
<feature type="transmembrane region" description="Helical" evidence="10">
    <location>
        <begin position="232"/>
        <end position="252"/>
    </location>
</feature>
<dbReference type="InterPro" id="IPR011388">
    <property type="entry name" value="DES1/DES2"/>
</dbReference>
<evidence type="ECO:0000256" key="8">
    <source>
        <dbReference type="ARBA" id="ARBA00023136"/>
    </source>
</evidence>
<dbReference type="SMART" id="SM01269">
    <property type="entry name" value="Lipid_DES"/>
    <property type="match status" value="1"/>
</dbReference>
<accession>A0A4Z0A192</accession>
<evidence type="ECO:0000256" key="4">
    <source>
        <dbReference type="ARBA" id="ARBA00022692"/>
    </source>
</evidence>
<dbReference type="CDD" id="cd03508">
    <property type="entry name" value="Delta4-sphingolipid-FADS-like"/>
    <property type="match status" value="1"/>
</dbReference>
<dbReference type="Pfam" id="PF08557">
    <property type="entry name" value="Lipid_DES"/>
    <property type="match status" value="1"/>
</dbReference>
<feature type="region of interest" description="Disordered" evidence="9">
    <location>
        <begin position="386"/>
        <end position="406"/>
    </location>
</feature>
<keyword evidence="13" id="KW-1185">Reference proteome</keyword>
<evidence type="ECO:0000256" key="7">
    <source>
        <dbReference type="ARBA" id="ARBA00023098"/>
    </source>
</evidence>
<dbReference type="GO" id="GO:0042284">
    <property type="term" value="F:sphingolipid delta-4 desaturase activity"/>
    <property type="evidence" value="ECO:0007669"/>
    <property type="project" value="UniProtKB-EC"/>
</dbReference>
<dbReference type="PANTHER" id="PTHR12879:SF8">
    <property type="entry name" value="SPHINGOLIPID DELTA(4)-DESATURASE DES1"/>
    <property type="match status" value="1"/>
</dbReference>
<evidence type="ECO:0000256" key="1">
    <source>
        <dbReference type="ARBA" id="ARBA00004141"/>
    </source>
</evidence>
<feature type="compositionally biased region" description="Basic and acidic residues" evidence="9">
    <location>
        <begin position="388"/>
        <end position="406"/>
    </location>
</feature>
<dbReference type="Pfam" id="PF00487">
    <property type="entry name" value="FA_desaturase"/>
    <property type="match status" value="1"/>
</dbReference>
<comment type="subcellular location">
    <subcellularLocation>
        <location evidence="1">Membrane</location>
        <topology evidence="1">Multi-pass membrane protein</topology>
    </subcellularLocation>
</comment>
<feature type="transmembrane region" description="Helical" evidence="10">
    <location>
        <begin position="93"/>
        <end position="109"/>
    </location>
</feature>
<feature type="transmembrane region" description="Helical" evidence="10">
    <location>
        <begin position="195"/>
        <end position="220"/>
    </location>
</feature>
<comment type="similarity">
    <text evidence="2">Belongs to the fatty acid desaturase type 1 family. DEGS subfamily.</text>
</comment>
<keyword evidence="5 10" id="KW-1133">Transmembrane helix</keyword>
<dbReference type="InterPro" id="IPR013866">
    <property type="entry name" value="Sphingolipid_d4-desaturase_N"/>
</dbReference>
<feature type="transmembrane region" description="Helical" evidence="10">
    <location>
        <begin position="115"/>
        <end position="134"/>
    </location>
</feature>
<feature type="compositionally biased region" description="Basic and acidic residues" evidence="9">
    <location>
        <begin position="22"/>
        <end position="33"/>
    </location>
</feature>
<dbReference type="OrthoDB" id="200948at2759"/>
<dbReference type="AlphaFoldDB" id="A0A4Z0A192"/>
<evidence type="ECO:0000256" key="6">
    <source>
        <dbReference type="ARBA" id="ARBA00023002"/>
    </source>
</evidence>
<name>A0A4Z0A192_9AGAM</name>
<evidence type="ECO:0000259" key="11">
    <source>
        <dbReference type="SMART" id="SM01269"/>
    </source>
</evidence>
<dbReference type="PANTHER" id="PTHR12879">
    <property type="entry name" value="SPHINGOLIPID DELTA 4 DESATURASE/C-4 HYDROXYLASE PROTEIN DES2"/>
    <property type="match status" value="1"/>
</dbReference>
<evidence type="ECO:0000256" key="5">
    <source>
        <dbReference type="ARBA" id="ARBA00022989"/>
    </source>
</evidence>
<keyword evidence="4 10" id="KW-0812">Transmembrane</keyword>
<proteinExistence type="inferred from homology"/>
<comment type="caution">
    <text evidence="12">The sequence shown here is derived from an EMBL/GenBank/DDBJ whole genome shotgun (WGS) entry which is preliminary data.</text>
</comment>
<evidence type="ECO:0000256" key="2">
    <source>
        <dbReference type="ARBA" id="ARBA00006146"/>
    </source>
</evidence>
<evidence type="ECO:0000313" key="12">
    <source>
        <dbReference type="EMBL" id="TFY79579.1"/>
    </source>
</evidence>
<dbReference type="InterPro" id="IPR005804">
    <property type="entry name" value="FA_desaturase_dom"/>
</dbReference>
<evidence type="ECO:0000256" key="9">
    <source>
        <dbReference type="SAM" id="MobiDB-lite"/>
    </source>
</evidence>
<dbReference type="EC" id="1.14.19.17" evidence="3"/>
<keyword evidence="7" id="KW-0443">Lipid metabolism</keyword>
<feature type="region of interest" description="Disordered" evidence="9">
    <location>
        <begin position="22"/>
        <end position="46"/>
    </location>
</feature>
<dbReference type="GO" id="GO:0016020">
    <property type="term" value="C:membrane"/>
    <property type="evidence" value="ECO:0007669"/>
    <property type="project" value="UniProtKB-SubCell"/>
</dbReference>
<dbReference type="Proteomes" id="UP000298061">
    <property type="component" value="Unassembled WGS sequence"/>
</dbReference>